<evidence type="ECO:0000313" key="4">
    <source>
        <dbReference type="Proteomes" id="UP000626697"/>
    </source>
</evidence>
<feature type="transmembrane region" description="Helical" evidence="1">
    <location>
        <begin position="142"/>
        <end position="161"/>
    </location>
</feature>
<organism evidence="3 4">
    <name type="scientific">Peribacillus huizhouensis</name>
    <dbReference type="NCBI Taxonomy" id="1501239"/>
    <lineage>
        <taxon>Bacteria</taxon>
        <taxon>Bacillati</taxon>
        <taxon>Bacillota</taxon>
        <taxon>Bacilli</taxon>
        <taxon>Bacillales</taxon>
        <taxon>Bacillaceae</taxon>
        <taxon>Peribacillus</taxon>
    </lineage>
</organism>
<accession>A0ABR6CQE2</accession>
<keyword evidence="1" id="KW-0472">Membrane</keyword>
<evidence type="ECO:0000256" key="1">
    <source>
        <dbReference type="SAM" id="Phobius"/>
    </source>
</evidence>
<evidence type="ECO:0000313" key="3">
    <source>
        <dbReference type="EMBL" id="MBA9027235.1"/>
    </source>
</evidence>
<reference evidence="3 4" key="1">
    <citation type="submission" date="2020-08" db="EMBL/GenBank/DDBJ databases">
        <title>Genomic Encyclopedia of Type Strains, Phase IV (KMG-IV): sequencing the most valuable type-strain genomes for metagenomic binning, comparative biology and taxonomic classification.</title>
        <authorList>
            <person name="Goeker M."/>
        </authorList>
    </citation>
    <scope>NUCLEOTIDE SEQUENCE [LARGE SCALE GENOMIC DNA]</scope>
    <source>
        <strain evidence="3 4">DSM 105481</strain>
    </source>
</reference>
<feature type="transmembrane region" description="Helical" evidence="1">
    <location>
        <begin position="115"/>
        <end position="135"/>
    </location>
</feature>
<feature type="transmembrane region" description="Helical" evidence="1">
    <location>
        <begin position="91"/>
        <end position="109"/>
    </location>
</feature>
<feature type="transmembrane region" description="Helical" evidence="1">
    <location>
        <begin position="167"/>
        <end position="187"/>
    </location>
</feature>
<feature type="transmembrane region" description="Helical" evidence="1">
    <location>
        <begin position="56"/>
        <end position="79"/>
    </location>
</feature>
<feature type="transmembrane region" description="Helical" evidence="1">
    <location>
        <begin position="21"/>
        <end position="40"/>
    </location>
</feature>
<protein>
    <recommendedName>
        <fullName evidence="2">CAAX prenyl protease 2/Lysostaphin resistance protein A-like domain-containing protein</fullName>
    </recommendedName>
</protein>
<proteinExistence type="predicted"/>
<comment type="caution">
    <text evidence="3">The sequence shown here is derived from an EMBL/GenBank/DDBJ whole genome shotgun (WGS) entry which is preliminary data.</text>
</comment>
<dbReference type="Pfam" id="PF02517">
    <property type="entry name" value="Rce1-like"/>
    <property type="match status" value="1"/>
</dbReference>
<dbReference type="Proteomes" id="UP000626697">
    <property type="component" value="Unassembled WGS sequence"/>
</dbReference>
<keyword evidence="1" id="KW-0812">Transmembrane</keyword>
<feature type="domain" description="CAAX prenyl protease 2/Lysostaphin resistance protein A-like" evidence="2">
    <location>
        <begin position="97"/>
        <end position="180"/>
    </location>
</feature>
<dbReference type="EMBL" id="JACJHX010000007">
    <property type="protein sequence ID" value="MBA9027235.1"/>
    <property type="molecule type" value="Genomic_DNA"/>
</dbReference>
<keyword evidence="4" id="KW-1185">Reference proteome</keyword>
<sequence length="200" mass="23186">MKNKQAELIGRLSNRELHMQLFFTQILLLVISVILGFWLFDDFSSFTKIFHSEWKIIYIGVSAGLIVVLFDLVLMKLLPESYYNDGGINERIFTSLSYPMVAVVASMVAVSEELLFRGVLQTHIGLLWTSVLFALVHYRYLFHPFLFVNIIVVSFFIGFIFEMTGNLYVTISMHFTIDFILGLIIKVKKGKNLDRKREDR</sequence>
<gene>
    <name evidence="3" type="ORF">HNP81_002525</name>
</gene>
<dbReference type="InterPro" id="IPR003675">
    <property type="entry name" value="Rce1/LyrA-like_dom"/>
</dbReference>
<name>A0ABR6CQE2_9BACI</name>
<keyword evidence="1" id="KW-1133">Transmembrane helix</keyword>
<dbReference type="RefSeq" id="WP_028391582.1">
    <property type="nucleotide sequence ID" value="NZ_JACJHX010000007.1"/>
</dbReference>
<evidence type="ECO:0000259" key="2">
    <source>
        <dbReference type="Pfam" id="PF02517"/>
    </source>
</evidence>